<feature type="region of interest" description="Disordered" evidence="1">
    <location>
        <begin position="1"/>
        <end position="61"/>
    </location>
</feature>
<dbReference type="OrthoDB" id="7908040at2"/>
<accession>A0A1H0N9G5</accession>
<evidence type="ECO:0000313" key="2">
    <source>
        <dbReference type="EMBL" id="SDO88930.1"/>
    </source>
</evidence>
<organism evidence="2 3">
    <name type="scientific">Aureimonas jatrophae</name>
    <dbReference type="NCBI Taxonomy" id="1166073"/>
    <lineage>
        <taxon>Bacteria</taxon>
        <taxon>Pseudomonadati</taxon>
        <taxon>Pseudomonadota</taxon>
        <taxon>Alphaproteobacteria</taxon>
        <taxon>Hyphomicrobiales</taxon>
        <taxon>Aurantimonadaceae</taxon>
        <taxon>Aureimonas</taxon>
    </lineage>
</organism>
<dbReference type="Proteomes" id="UP000198793">
    <property type="component" value="Unassembled WGS sequence"/>
</dbReference>
<dbReference type="RefSeq" id="WP_090677163.1">
    <property type="nucleotide sequence ID" value="NZ_FNIT01000018.1"/>
</dbReference>
<dbReference type="STRING" id="1166073.SAMN05192530_11821"/>
<name>A0A1H0N9G5_9HYPH</name>
<keyword evidence="3" id="KW-1185">Reference proteome</keyword>
<protein>
    <submittedName>
        <fullName evidence="2">Uncharacterized protein</fullName>
    </submittedName>
</protein>
<evidence type="ECO:0000256" key="1">
    <source>
        <dbReference type="SAM" id="MobiDB-lite"/>
    </source>
</evidence>
<gene>
    <name evidence="2" type="ORF">SAMN05192530_11821</name>
</gene>
<sequence length="99" mass="10593">MGDLDTDSEMMRQQQAMDVRERLAPDETHAARGASDTDPESRAAREAAKADEVTRVNTQQDAVFARNQRRVGAAEADQVTDAATGGVSLAHPGRSLLGD</sequence>
<dbReference type="AlphaFoldDB" id="A0A1H0N9G5"/>
<feature type="compositionally biased region" description="Basic and acidic residues" evidence="1">
    <location>
        <begin position="39"/>
        <end position="54"/>
    </location>
</feature>
<evidence type="ECO:0000313" key="3">
    <source>
        <dbReference type="Proteomes" id="UP000198793"/>
    </source>
</evidence>
<proteinExistence type="predicted"/>
<feature type="compositionally biased region" description="Basic and acidic residues" evidence="1">
    <location>
        <begin position="18"/>
        <end position="30"/>
    </location>
</feature>
<dbReference type="EMBL" id="FNIT01000018">
    <property type="protein sequence ID" value="SDO88930.1"/>
    <property type="molecule type" value="Genomic_DNA"/>
</dbReference>
<reference evidence="2 3" key="1">
    <citation type="submission" date="2016-10" db="EMBL/GenBank/DDBJ databases">
        <authorList>
            <person name="de Groot N.N."/>
        </authorList>
    </citation>
    <scope>NUCLEOTIDE SEQUENCE [LARGE SCALE GENOMIC DNA]</scope>
    <source>
        <strain evidence="3">L7-484,KACC 16230,DSM 25025</strain>
    </source>
</reference>